<evidence type="ECO:0000259" key="1">
    <source>
        <dbReference type="Pfam" id="PF07075"/>
    </source>
</evidence>
<accession>A0A0D8JD04</accession>
<gene>
    <name evidence="3" type="ORF">LH29_11340</name>
</gene>
<dbReference type="STRING" id="1544798.LH29_11340"/>
<feature type="domain" description="Peptidoglycan beta-N-acetylmuramidase NamZ N-terminal" evidence="1">
    <location>
        <begin position="50"/>
        <end position="248"/>
    </location>
</feature>
<dbReference type="InterPro" id="IPR048503">
    <property type="entry name" value="NamZ_C"/>
</dbReference>
<dbReference type="Pfam" id="PF07075">
    <property type="entry name" value="NamZ_N"/>
    <property type="match status" value="1"/>
</dbReference>
<feature type="domain" description="Peptidoglycan beta-N-acetylmuramidase NamZ C-terminal" evidence="2">
    <location>
        <begin position="252"/>
        <end position="394"/>
    </location>
</feature>
<dbReference type="PATRIC" id="fig|1544798.3.peg.2424"/>
<evidence type="ECO:0000313" key="3">
    <source>
        <dbReference type="EMBL" id="KJF43683.1"/>
    </source>
</evidence>
<dbReference type="PANTHER" id="PTHR42915">
    <property type="entry name" value="HYPOTHETICAL 460 KDA PROTEIN IN FEUA-SIGW INTERGENIC REGION [PRECURSOR]"/>
    <property type="match status" value="1"/>
</dbReference>
<dbReference type="RefSeq" id="WP_082063590.1">
    <property type="nucleotide sequence ID" value="NZ_JRHC01000002.1"/>
</dbReference>
<keyword evidence="4" id="KW-1185">Reference proteome</keyword>
<proteinExistence type="predicted"/>
<dbReference type="Pfam" id="PF20732">
    <property type="entry name" value="NamZ_C"/>
    <property type="match status" value="1"/>
</dbReference>
<dbReference type="PROSITE" id="PS51257">
    <property type="entry name" value="PROKAR_LIPOPROTEIN"/>
    <property type="match status" value="1"/>
</dbReference>
<dbReference type="PIRSF" id="PIRSF016719">
    <property type="entry name" value="UCP016719"/>
    <property type="match status" value="1"/>
</dbReference>
<dbReference type="Proteomes" id="UP000032544">
    <property type="component" value="Unassembled WGS sequence"/>
</dbReference>
<dbReference type="GO" id="GO:0033922">
    <property type="term" value="F:peptidoglycan beta-N-acetylmuramidase activity"/>
    <property type="evidence" value="ECO:0007669"/>
    <property type="project" value="InterPro"/>
</dbReference>
<evidence type="ECO:0008006" key="5">
    <source>
        <dbReference type="Google" id="ProtNLM"/>
    </source>
</evidence>
<dbReference type="InterPro" id="IPR008302">
    <property type="entry name" value="NamZ"/>
</dbReference>
<reference evidence="3 4" key="1">
    <citation type="submission" date="2014-09" db="EMBL/GenBank/DDBJ databases">
        <title>Draft Genome Sequence of Draconibacterium sp. JN14CK-3.</title>
        <authorList>
            <person name="Dong C."/>
            <person name="Lai Q."/>
            <person name="Shao Z."/>
        </authorList>
    </citation>
    <scope>NUCLEOTIDE SEQUENCE [LARGE SCALE GENOMIC DNA]</scope>
    <source>
        <strain evidence="3 4">JN14CK-3</strain>
    </source>
</reference>
<organism evidence="3 4">
    <name type="scientific">Draconibacterium sediminis</name>
    <dbReference type="NCBI Taxonomy" id="1544798"/>
    <lineage>
        <taxon>Bacteria</taxon>
        <taxon>Pseudomonadati</taxon>
        <taxon>Bacteroidota</taxon>
        <taxon>Bacteroidia</taxon>
        <taxon>Marinilabiliales</taxon>
        <taxon>Prolixibacteraceae</taxon>
        <taxon>Draconibacterium</taxon>
    </lineage>
</organism>
<comment type="caution">
    <text evidence="3">The sequence shown here is derived from an EMBL/GenBank/DDBJ whole genome shotgun (WGS) entry which is preliminary data.</text>
</comment>
<dbReference type="OrthoDB" id="9801061at2"/>
<name>A0A0D8JD04_9BACT</name>
<dbReference type="EMBL" id="JRHC01000002">
    <property type="protein sequence ID" value="KJF43683.1"/>
    <property type="molecule type" value="Genomic_DNA"/>
</dbReference>
<dbReference type="Gene3D" id="3.40.50.12170">
    <property type="entry name" value="Uncharacterised protein PF07075, DUF1343"/>
    <property type="match status" value="1"/>
</dbReference>
<dbReference type="InterPro" id="IPR048502">
    <property type="entry name" value="NamZ_N"/>
</dbReference>
<sequence>MKQHVISGIILLAYILFTGCGTTTQTSPQEVVVGTGLTDSYLPQLENKNVGLVVNQTSVIDSVHLIDYLFNKGVAIKGIYAPEHGYKGNVERGEHVDGTTDPETGIPVYSLYGKYRKPTPEMLEGIDVMIFDMQDVGVRFFTYINTMTRVMEASAENGIKVIVLDRPNPLGYYVDGPVLKPGFESGIGLYPIPVIHGMTVGEYAKMVNSEGWLKDGIQCDLEVVKMENYTHETKYQLPVLPSPNLADMKSVYLYPSICLFEGADVNEGRGTDTPFQVFGAPYYTPKDFSYIPKSIPVLALHPKFEGETCYGYDLSETPMAELQNIKQLEIKYLIDFYNKSDDKENFFTPFFDKLAGSDQLRKQIIAGLSEEEIRESWQADLDSFKEMRKKYLLY</sequence>
<dbReference type="AlphaFoldDB" id="A0A0D8JD04"/>
<protein>
    <recommendedName>
        <fullName evidence="5">DUF1343 domain-containing protein</fullName>
    </recommendedName>
</protein>
<dbReference type="Gene3D" id="3.90.1150.140">
    <property type="match status" value="1"/>
</dbReference>
<evidence type="ECO:0000259" key="2">
    <source>
        <dbReference type="Pfam" id="PF20732"/>
    </source>
</evidence>
<evidence type="ECO:0000313" key="4">
    <source>
        <dbReference type="Proteomes" id="UP000032544"/>
    </source>
</evidence>
<dbReference type="PANTHER" id="PTHR42915:SF1">
    <property type="entry name" value="PEPTIDOGLYCAN BETA-N-ACETYLMURAMIDASE NAMZ"/>
    <property type="match status" value="1"/>
</dbReference>